<reference evidence="3" key="1">
    <citation type="journal article" date="2019" name="Int. J. Syst. Evol. Microbiol.">
        <title>The Global Catalogue of Microorganisms (GCM) 10K type strain sequencing project: providing services to taxonomists for standard genome sequencing and annotation.</title>
        <authorList>
            <consortium name="The Broad Institute Genomics Platform"/>
            <consortium name="The Broad Institute Genome Sequencing Center for Infectious Disease"/>
            <person name="Wu L."/>
            <person name="Ma J."/>
        </authorList>
    </citation>
    <scope>NUCLEOTIDE SEQUENCE [LARGE SCALE GENOMIC DNA]</scope>
    <source>
        <strain evidence="3">YJ-61-S</strain>
    </source>
</reference>
<keyword evidence="1" id="KW-0812">Transmembrane</keyword>
<gene>
    <name evidence="2" type="ORF">ACFO3O_11445</name>
</gene>
<organism evidence="2 3">
    <name type="scientific">Dokdonia ponticola</name>
    <dbReference type="NCBI Taxonomy" id="2041041"/>
    <lineage>
        <taxon>Bacteria</taxon>
        <taxon>Pseudomonadati</taxon>
        <taxon>Bacteroidota</taxon>
        <taxon>Flavobacteriia</taxon>
        <taxon>Flavobacteriales</taxon>
        <taxon>Flavobacteriaceae</taxon>
        <taxon>Dokdonia</taxon>
    </lineage>
</organism>
<evidence type="ECO:0000313" key="3">
    <source>
        <dbReference type="Proteomes" id="UP001596043"/>
    </source>
</evidence>
<keyword evidence="1" id="KW-1133">Transmembrane helix</keyword>
<accession>A0ABV9HWH9</accession>
<name>A0ABV9HWH9_9FLAO</name>
<dbReference type="InterPro" id="IPR021323">
    <property type="entry name" value="DUF2927"/>
</dbReference>
<dbReference type="EMBL" id="JBHSFV010000006">
    <property type="protein sequence ID" value="MFC4634526.1"/>
    <property type="molecule type" value="Genomic_DNA"/>
</dbReference>
<dbReference type="Pfam" id="PF11150">
    <property type="entry name" value="DUF2927"/>
    <property type="match status" value="1"/>
</dbReference>
<evidence type="ECO:0000256" key="1">
    <source>
        <dbReference type="SAM" id="Phobius"/>
    </source>
</evidence>
<proteinExistence type="predicted"/>
<keyword evidence="1" id="KW-0472">Membrane</keyword>
<feature type="transmembrane region" description="Helical" evidence="1">
    <location>
        <begin position="12"/>
        <end position="28"/>
    </location>
</feature>
<protein>
    <submittedName>
        <fullName evidence="2">DUF2927 domain-containing protein</fullName>
    </submittedName>
</protein>
<dbReference type="RefSeq" id="WP_379978869.1">
    <property type="nucleotide sequence ID" value="NZ_JBHSFV010000006.1"/>
</dbReference>
<keyword evidence="3" id="KW-1185">Reference proteome</keyword>
<sequence length="244" mass="28637">MRNKLLRKKTTLFISLIIIIGIAIYNVVDFKEYEFSEYDIELVNYFNEVALNAEYDVSPNKITKWTEPMKVFIFKEKELNYEVSIIKNTIEKINNLVQDGFQVQLTDDPKKCNAVIFLTEREILEPLVPTLFENFNTEVDGAAEIIFDLETFEIINAKIFIDILQPKETIETTILEEITQIIGLMNDSEKYYDSVFYENKVDSIITVEYSKMDKEIIKILYHPKMKPGLDYNKAEKVIKQILKK</sequence>
<dbReference type="Proteomes" id="UP001596043">
    <property type="component" value="Unassembled WGS sequence"/>
</dbReference>
<comment type="caution">
    <text evidence="2">The sequence shown here is derived from an EMBL/GenBank/DDBJ whole genome shotgun (WGS) entry which is preliminary data.</text>
</comment>
<evidence type="ECO:0000313" key="2">
    <source>
        <dbReference type="EMBL" id="MFC4634526.1"/>
    </source>
</evidence>